<feature type="non-terminal residue" evidence="2">
    <location>
        <position position="1"/>
    </location>
</feature>
<feature type="region of interest" description="Disordered" evidence="1">
    <location>
        <begin position="16"/>
        <end position="52"/>
    </location>
</feature>
<feature type="compositionally biased region" description="Polar residues" evidence="1">
    <location>
        <begin position="43"/>
        <end position="52"/>
    </location>
</feature>
<gene>
    <name evidence="2" type="ORF">L9F63_025806</name>
</gene>
<comment type="caution">
    <text evidence="2">The sequence shown here is derived from an EMBL/GenBank/DDBJ whole genome shotgun (WGS) entry which is preliminary data.</text>
</comment>
<dbReference type="AlphaFoldDB" id="A0AAD7Z796"/>
<evidence type="ECO:0000313" key="3">
    <source>
        <dbReference type="Proteomes" id="UP001233999"/>
    </source>
</evidence>
<protein>
    <submittedName>
        <fullName evidence="2">Uncharacterized protein</fullName>
    </submittedName>
</protein>
<dbReference type="EMBL" id="JASPKZ010010088">
    <property type="protein sequence ID" value="KAJ9575244.1"/>
    <property type="molecule type" value="Genomic_DNA"/>
</dbReference>
<name>A0AAD7Z796_DIPPU</name>
<accession>A0AAD7Z796</accession>
<keyword evidence="3" id="KW-1185">Reference proteome</keyword>
<organism evidence="2 3">
    <name type="scientific">Diploptera punctata</name>
    <name type="common">Pacific beetle cockroach</name>
    <dbReference type="NCBI Taxonomy" id="6984"/>
    <lineage>
        <taxon>Eukaryota</taxon>
        <taxon>Metazoa</taxon>
        <taxon>Ecdysozoa</taxon>
        <taxon>Arthropoda</taxon>
        <taxon>Hexapoda</taxon>
        <taxon>Insecta</taxon>
        <taxon>Pterygota</taxon>
        <taxon>Neoptera</taxon>
        <taxon>Polyneoptera</taxon>
        <taxon>Dictyoptera</taxon>
        <taxon>Blattodea</taxon>
        <taxon>Blaberoidea</taxon>
        <taxon>Blaberidae</taxon>
        <taxon>Diplopterinae</taxon>
        <taxon>Diploptera</taxon>
    </lineage>
</organism>
<proteinExistence type="predicted"/>
<reference evidence="2" key="1">
    <citation type="journal article" date="2023" name="IScience">
        <title>Live-bearing cockroach genome reveals convergent evolutionary mechanisms linked to viviparity in insects and beyond.</title>
        <authorList>
            <person name="Fouks B."/>
            <person name="Harrison M.C."/>
            <person name="Mikhailova A.A."/>
            <person name="Marchal E."/>
            <person name="English S."/>
            <person name="Carruthers M."/>
            <person name="Jennings E.C."/>
            <person name="Chiamaka E.L."/>
            <person name="Frigard R.A."/>
            <person name="Pippel M."/>
            <person name="Attardo G.M."/>
            <person name="Benoit J.B."/>
            <person name="Bornberg-Bauer E."/>
            <person name="Tobe S.S."/>
        </authorList>
    </citation>
    <scope>NUCLEOTIDE SEQUENCE</scope>
    <source>
        <strain evidence="2">Stay&amp;Tobe</strain>
    </source>
</reference>
<dbReference type="Proteomes" id="UP001233999">
    <property type="component" value="Unassembled WGS sequence"/>
</dbReference>
<evidence type="ECO:0000256" key="1">
    <source>
        <dbReference type="SAM" id="MobiDB-lite"/>
    </source>
</evidence>
<feature type="non-terminal residue" evidence="2">
    <location>
        <position position="52"/>
    </location>
</feature>
<reference evidence="2" key="2">
    <citation type="submission" date="2023-05" db="EMBL/GenBank/DDBJ databases">
        <authorList>
            <person name="Fouks B."/>
        </authorList>
    </citation>
    <scope>NUCLEOTIDE SEQUENCE</scope>
    <source>
        <strain evidence="2">Stay&amp;Tobe</strain>
        <tissue evidence="2">Testes</tissue>
    </source>
</reference>
<feature type="compositionally biased region" description="Polar residues" evidence="1">
    <location>
        <begin position="20"/>
        <end position="30"/>
    </location>
</feature>
<evidence type="ECO:0000313" key="2">
    <source>
        <dbReference type="EMBL" id="KAJ9575244.1"/>
    </source>
</evidence>
<sequence length="52" mass="5130">TVCGSFTNLLKLKVGAGKNDGTSSDCSSVASEGDVAIPPEDVPSNSNASSNT</sequence>